<dbReference type="Gene3D" id="2.60.40.3670">
    <property type="match status" value="1"/>
</dbReference>
<reference evidence="3 4" key="1">
    <citation type="submission" date="2024-10" db="EMBL/GenBank/DDBJ databases">
        <title>The Natural Products Discovery Center: Release of the First 8490 Sequenced Strains for Exploring Actinobacteria Biosynthetic Diversity.</title>
        <authorList>
            <person name="Kalkreuter E."/>
            <person name="Kautsar S.A."/>
            <person name="Yang D."/>
            <person name="Bader C.D."/>
            <person name="Teijaro C.N."/>
            <person name="Fluegel L."/>
            <person name="Davis C.M."/>
            <person name="Simpson J.R."/>
            <person name="Lauterbach L."/>
            <person name="Steele A.D."/>
            <person name="Gui C."/>
            <person name="Meng S."/>
            <person name="Li G."/>
            <person name="Viehrig K."/>
            <person name="Ye F."/>
            <person name="Su P."/>
            <person name="Kiefer A.F."/>
            <person name="Nichols A."/>
            <person name="Cepeda A.J."/>
            <person name="Yan W."/>
            <person name="Fan B."/>
            <person name="Jiang Y."/>
            <person name="Adhikari A."/>
            <person name="Zheng C.-J."/>
            <person name="Schuster L."/>
            <person name="Cowan T.M."/>
            <person name="Smanski M.J."/>
            <person name="Chevrette M.G."/>
            <person name="De Carvalho L.P.S."/>
            <person name="Shen B."/>
        </authorList>
    </citation>
    <scope>NUCLEOTIDE SEQUENCE [LARGE SCALE GENOMIC DNA]</scope>
    <source>
        <strain evidence="3 4">NPDC013366</strain>
    </source>
</reference>
<proteinExistence type="predicted"/>
<feature type="domain" description="VWFA" evidence="2">
    <location>
        <begin position="60"/>
        <end position="242"/>
    </location>
</feature>
<organism evidence="3 4">
    <name type="scientific">Streptomyces eurythermus</name>
    <dbReference type="NCBI Taxonomy" id="42237"/>
    <lineage>
        <taxon>Bacteria</taxon>
        <taxon>Bacillati</taxon>
        <taxon>Actinomycetota</taxon>
        <taxon>Actinomycetes</taxon>
        <taxon>Kitasatosporales</taxon>
        <taxon>Streptomycetaceae</taxon>
        <taxon>Streptomyces</taxon>
    </lineage>
</organism>
<dbReference type="RefSeq" id="WP_037700652.1">
    <property type="nucleotide sequence ID" value="NZ_JBFACJ010000014.1"/>
</dbReference>
<evidence type="ECO:0000313" key="3">
    <source>
        <dbReference type="EMBL" id="MFF9883380.1"/>
    </source>
</evidence>
<protein>
    <submittedName>
        <fullName evidence="3">VWA domain-containing protein</fullName>
    </submittedName>
</protein>
<dbReference type="InterPro" id="IPR002035">
    <property type="entry name" value="VWF_A"/>
</dbReference>
<gene>
    <name evidence="3" type="ORF">ACF1HC_17535</name>
</gene>
<feature type="region of interest" description="Disordered" evidence="1">
    <location>
        <begin position="537"/>
        <end position="610"/>
    </location>
</feature>
<dbReference type="InterPro" id="IPR051266">
    <property type="entry name" value="CLCR"/>
</dbReference>
<feature type="compositionally biased region" description="Gly residues" evidence="1">
    <location>
        <begin position="479"/>
        <end position="505"/>
    </location>
</feature>
<feature type="compositionally biased region" description="Gly residues" evidence="1">
    <location>
        <begin position="460"/>
        <end position="472"/>
    </location>
</feature>
<name>A0ABW6YYQ8_9ACTN</name>
<dbReference type="Gene3D" id="1.20.120.1690">
    <property type="match status" value="1"/>
</dbReference>
<feature type="compositionally biased region" description="Gly residues" evidence="1">
    <location>
        <begin position="576"/>
        <end position="598"/>
    </location>
</feature>
<dbReference type="EMBL" id="JBICBM010000007">
    <property type="protein sequence ID" value="MFF9883380.1"/>
    <property type="molecule type" value="Genomic_DNA"/>
</dbReference>
<sequence length="649" mass="66115">MTVAEETEVTLEVGQRTELPALPDPAGPHREREMHAILEIGVRGPSGAPHATPAPGTGSALAEVLIVDTSRSMLHPPAKLHAAKDATAAAVRMLPFGTAFAVLAGRFDATVVHPGPGRQVLAVARPGEREAAERAVRLLDADGGTAIGAWLDLARRLLKDQPAPVKHVLLLTDGRNEHDHRSRRPLETVLDACAGQFVCDAWGIGDDWDAELLLAITRRLHGRARAVRRESELTAAYEELIAGLLGTAVPELRIRLTPTTPGTVIRQVKQVVPNEQELQPVPAGPGGRAAEYVTRAWGDEVRHFQVVLTADPAGRESGEELQLAAVEIVVPGVRRPLRLPSPRPILVRWTDDPLDASRQHPGVRRHELYQRASAAVAQAYRAWLRGADGRETADRELARALALAAELGDAQLLGALRLIESAPGSGRIRPGLKDVDWQHLILSSALTTPPEPPSGEGRRGPSGAGAGRGGAAGRPVAPGSGGPGSGDGGGEAVAGVGAGGTGRGGAAPDRAGPGGAALGGVGFGAAGSGGAGLVDASLAGAGPGGEGPADADPAGRSPDRAAPDRAAPDHAAPGGARPGGGGADRAGTPGSRGPGGVRAAGADAAPHPGAALPVRPDGLIECPECRWLGPADSVYCGGDCGRLLRGASA</sequence>
<dbReference type="Pfam" id="PF13768">
    <property type="entry name" value="VWA_3"/>
    <property type="match status" value="1"/>
</dbReference>
<dbReference type="PANTHER" id="PTHR10579:SF43">
    <property type="entry name" value="ZINC FINGER (C3HC4-TYPE RING FINGER) FAMILY PROTEIN"/>
    <property type="match status" value="1"/>
</dbReference>
<evidence type="ECO:0000256" key="1">
    <source>
        <dbReference type="SAM" id="MobiDB-lite"/>
    </source>
</evidence>
<keyword evidence="4" id="KW-1185">Reference proteome</keyword>
<accession>A0ABW6YYQ8</accession>
<dbReference type="SMART" id="SM00327">
    <property type="entry name" value="VWA"/>
    <property type="match status" value="1"/>
</dbReference>
<evidence type="ECO:0000259" key="2">
    <source>
        <dbReference type="SMART" id="SM00327"/>
    </source>
</evidence>
<dbReference type="Proteomes" id="UP001603418">
    <property type="component" value="Unassembled WGS sequence"/>
</dbReference>
<dbReference type="InterPro" id="IPR036465">
    <property type="entry name" value="vWFA_dom_sf"/>
</dbReference>
<comment type="caution">
    <text evidence="3">The sequence shown here is derived from an EMBL/GenBank/DDBJ whole genome shotgun (WGS) entry which is preliminary data.</text>
</comment>
<feature type="compositionally biased region" description="Low complexity" evidence="1">
    <location>
        <begin position="599"/>
        <end position="610"/>
    </location>
</feature>
<feature type="region of interest" description="Disordered" evidence="1">
    <location>
        <begin position="445"/>
        <end position="511"/>
    </location>
</feature>
<dbReference type="SUPFAM" id="SSF53300">
    <property type="entry name" value="vWA-like"/>
    <property type="match status" value="1"/>
</dbReference>
<dbReference type="CDD" id="cd00198">
    <property type="entry name" value="vWFA"/>
    <property type="match status" value="1"/>
</dbReference>
<evidence type="ECO:0000313" key="4">
    <source>
        <dbReference type="Proteomes" id="UP001603418"/>
    </source>
</evidence>
<feature type="compositionally biased region" description="Basic and acidic residues" evidence="1">
    <location>
        <begin position="557"/>
        <end position="568"/>
    </location>
</feature>
<dbReference type="PANTHER" id="PTHR10579">
    <property type="entry name" value="CALCIUM-ACTIVATED CHLORIDE CHANNEL REGULATOR"/>
    <property type="match status" value="1"/>
</dbReference>
<dbReference type="Gene3D" id="3.40.50.410">
    <property type="entry name" value="von Willebrand factor, type A domain"/>
    <property type="match status" value="1"/>
</dbReference>